<dbReference type="PROSITE" id="PS51635">
    <property type="entry name" value="PNPLA"/>
    <property type="match status" value="1"/>
</dbReference>
<keyword evidence="7" id="KW-1185">Reference proteome</keyword>
<feature type="active site" description="Nucleophile" evidence="4">
    <location>
        <position position="121"/>
    </location>
</feature>
<dbReference type="OrthoDB" id="9770965at2"/>
<comment type="caution">
    <text evidence="6">The sequence shown here is derived from an EMBL/GenBank/DDBJ whole genome shotgun (WGS) entry which is preliminary data.</text>
</comment>
<dbReference type="SUPFAM" id="SSF52151">
    <property type="entry name" value="FabD/lysophospholipase-like"/>
    <property type="match status" value="1"/>
</dbReference>
<name>A0A399CZ84_9BACT</name>
<dbReference type="InterPro" id="IPR050301">
    <property type="entry name" value="NTE"/>
</dbReference>
<evidence type="ECO:0000256" key="1">
    <source>
        <dbReference type="ARBA" id="ARBA00022801"/>
    </source>
</evidence>
<evidence type="ECO:0000313" key="6">
    <source>
        <dbReference type="EMBL" id="RIH65065.1"/>
    </source>
</evidence>
<sequence length="826" mass="94800">MHVKYWAKVFKVSGKRWRTDKAIFIHVVFSTFHRKNSGLLQNRNMQPSVFCKFGTVRKASKLAMRKILFSFFAVLLLSPGSYAQSVGLVLSGGGAKGIAHIEVIRALEENNIPIDYIAGTSIGAIVGGLYAAGYSPDEMEKLFRSDDFYFWSTGRIQKEYRYYFTKPEPDPAWIELRIARKEDKFTLLPPTNIIPEEQMDFAFMELLASTNAACKNNFDSLMVPFFCVATNVHSNQPVILREGDLGEAIRASMTFPLYFKAIQIDGNLLFDGGIVNNFPQDIMEEIHNPDFIIGHKVADDSKIPETDNVIDQITNMVMRPTNYDIPSDKGILMETKFENVGLLDFQKYDLIAEQGRQTINQYIDSIKMRVQRKAELENVERKREEFSAKKPELYFQNVQVEGVEDPMQRKFIIQSIKHHYNIVSLNELKKDYFKLIADEHLKSIRPVAYYNHETGYYDLHLKVEPEKKMRINIGGNISTKPINQGFASFDYRTYQGRAYTLSSNIYFGRFYSSFKAGGRIDFPTSLPFYLAGYSTLNRWDFFSTSTELFFEDVRPPYIIQDEYNMRLEAGVPLGLHSKLFAGTAFANSTDEYYQTDIFRKQDVPDQTTFNAFVGQIGLESNSLNYKQYATEGAFRLFSVKYIAGKEVNKPGTTSSATVKTSRHHDYLLAEAQLTRYFNIGKRFTLGTQLEAVYSNKKFLKNYRSSLLSAPGYYPTPHSRSLFIENFHSNNYLAGGLKALVHFNPSLHLRLEGHGFVPVREELQNEDLTAYKKDDYFTNYYLQGMAALVYHTGIGPVSLSLNYYEKPNTNLYLTLNFGYILFNKRGY</sequence>
<dbReference type="Gene3D" id="3.40.1090.10">
    <property type="entry name" value="Cytosolic phospholipase A2 catalytic domain"/>
    <property type="match status" value="2"/>
</dbReference>
<proteinExistence type="predicted"/>
<organism evidence="6 7">
    <name type="scientific">Mariniphaga sediminis</name>
    <dbReference type="NCBI Taxonomy" id="1628158"/>
    <lineage>
        <taxon>Bacteria</taxon>
        <taxon>Pseudomonadati</taxon>
        <taxon>Bacteroidota</taxon>
        <taxon>Bacteroidia</taxon>
        <taxon>Marinilabiliales</taxon>
        <taxon>Prolixibacteraceae</taxon>
        <taxon>Mariniphaga</taxon>
    </lineage>
</organism>
<feature type="short sequence motif" description="DGA/G" evidence="4">
    <location>
        <begin position="271"/>
        <end position="273"/>
    </location>
</feature>
<keyword evidence="1 4" id="KW-0378">Hydrolase</keyword>
<accession>A0A399CZ84</accession>
<evidence type="ECO:0000256" key="4">
    <source>
        <dbReference type="PROSITE-ProRule" id="PRU01161"/>
    </source>
</evidence>
<feature type="short sequence motif" description="GXSXG" evidence="4">
    <location>
        <begin position="119"/>
        <end position="123"/>
    </location>
</feature>
<dbReference type="AlphaFoldDB" id="A0A399CZ84"/>
<evidence type="ECO:0000313" key="7">
    <source>
        <dbReference type="Proteomes" id="UP000266441"/>
    </source>
</evidence>
<feature type="domain" description="PNPLA" evidence="5">
    <location>
        <begin position="88"/>
        <end position="284"/>
    </location>
</feature>
<evidence type="ECO:0000256" key="2">
    <source>
        <dbReference type="ARBA" id="ARBA00022963"/>
    </source>
</evidence>
<protein>
    <recommendedName>
        <fullName evidence="5">PNPLA domain-containing protein</fullName>
    </recommendedName>
</protein>
<evidence type="ECO:0000256" key="3">
    <source>
        <dbReference type="ARBA" id="ARBA00023098"/>
    </source>
</evidence>
<dbReference type="Pfam" id="PF01734">
    <property type="entry name" value="Patatin"/>
    <property type="match status" value="1"/>
</dbReference>
<dbReference type="EMBL" id="QWET01000007">
    <property type="protein sequence ID" value="RIH65065.1"/>
    <property type="molecule type" value="Genomic_DNA"/>
</dbReference>
<evidence type="ECO:0000259" key="5">
    <source>
        <dbReference type="PROSITE" id="PS51635"/>
    </source>
</evidence>
<dbReference type="PANTHER" id="PTHR14226:SF29">
    <property type="entry name" value="NEUROPATHY TARGET ESTERASE SWS"/>
    <property type="match status" value="1"/>
</dbReference>
<dbReference type="InterPro" id="IPR016035">
    <property type="entry name" value="Acyl_Trfase/lysoPLipase"/>
</dbReference>
<dbReference type="GO" id="GO:0016042">
    <property type="term" value="P:lipid catabolic process"/>
    <property type="evidence" value="ECO:0007669"/>
    <property type="project" value="UniProtKB-UniRule"/>
</dbReference>
<dbReference type="PANTHER" id="PTHR14226">
    <property type="entry name" value="NEUROPATHY TARGET ESTERASE/SWISS CHEESE D.MELANOGASTER"/>
    <property type="match status" value="1"/>
</dbReference>
<reference evidence="6 7" key="1">
    <citation type="journal article" date="2015" name="Int. J. Syst. Evol. Microbiol.">
        <title>Mariniphaga sediminis sp. nov., isolated from coastal sediment.</title>
        <authorList>
            <person name="Wang F.Q."/>
            <person name="Shen Q.Y."/>
            <person name="Chen G.J."/>
            <person name="Du Z.J."/>
        </authorList>
    </citation>
    <scope>NUCLEOTIDE SEQUENCE [LARGE SCALE GENOMIC DNA]</scope>
    <source>
        <strain evidence="6 7">SY21</strain>
    </source>
</reference>
<keyword evidence="2 4" id="KW-0442">Lipid degradation</keyword>
<dbReference type="InterPro" id="IPR002641">
    <property type="entry name" value="PNPLA_dom"/>
</dbReference>
<feature type="short sequence motif" description="GXGXXG" evidence="4">
    <location>
        <begin position="92"/>
        <end position="97"/>
    </location>
</feature>
<dbReference type="GO" id="GO:0016787">
    <property type="term" value="F:hydrolase activity"/>
    <property type="evidence" value="ECO:0007669"/>
    <property type="project" value="UniProtKB-UniRule"/>
</dbReference>
<keyword evidence="3 4" id="KW-0443">Lipid metabolism</keyword>
<dbReference type="CDD" id="cd07205">
    <property type="entry name" value="Pat_PNPLA6_PNPLA7_NTE1_like"/>
    <property type="match status" value="1"/>
</dbReference>
<gene>
    <name evidence="6" type="ORF">D1164_10780</name>
</gene>
<feature type="active site" description="Proton acceptor" evidence="4">
    <location>
        <position position="271"/>
    </location>
</feature>
<dbReference type="Proteomes" id="UP000266441">
    <property type="component" value="Unassembled WGS sequence"/>
</dbReference>